<proteinExistence type="predicted"/>
<dbReference type="AlphaFoldDB" id="A0A119VLL6"/>
<sequence length="120" mass="12690">MSIVTSSCGCSPDRHVGAGTTGVSLYARTWLLADALANGAPGNTRAQRGVFVELMMIQIAAAVRHAITLRPTAARQLLAMFERTLPRDLAVLDAQACPVQSTRPPEGGRAKRLGCAAYLL</sequence>
<dbReference type="Proteomes" id="UP000068016">
    <property type="component" value="Unassembled WGS sequence"/>
</dbReference>
<accession>A0A119VLL6</accession>
<name>A0A119VLL6_9BURK</name>
<comment type="caution">
    <text evidence="1">The sequence shown here is derived from an EMBL/GenBank/DDBJ whole genome shotgun (WGS) entry which is preliminary data.</text>
</comment>
<dbReference type="EMBL" id="LPLZ01000033">
    <property type="protein sequence ID" value="KWN18348.1"/>
    <property type="molecule type" value="Genomic_DNA"/>
</dbReference>
<organism evidence="1 2">
    <name type="scientific">Burkholderia territorii</name>
    <dbReference type="NCBI Taxonomy" id="1503055"/>
    <lineage>
        <taxon>Bacteria</taxon>
        <taxon>Pseudomonadati</taxon>
        <taxon>Pseudomonadota</taxon>
        <taxon>Betaproteobacteria</taxon>
        <taxon>Burkholderiales</taxon>
        <taxon>Burkholderiaceae</taxon>
        <taxon>Burkholderia</taxon>
        <taxon>Burkholderia cepacia complex</taxon>
    </lineage>
</organism>
<evidence type="ECO:0000313" key="1">
    <source>
        <dbReference type="EMBL" id="KWN18348.1"/>
    </source>
</evidence>
<dbReference type="RefSeq" id="WP_060347066.1">
    <property type="nucleotide sequence ID" value="NZ_LPLZ01000033.1"/>
</dbReference>
<protein>
    <submittedName>
        <fullName evidence="1">Uncharacterized protein</fullName>
    </submittedName>
</protein>
<gene>
    <name evidence="1" type="ORF">WT83_12980</name>
</gene>
<evidence type="ECO:0000313" key="2">
    <source>
        <dbReference type="Proteomes" id="UP000068016"/>
    </source>
</evidence>
<reference evidence="1 2" key="1">
    <citation type="submission" date="2015-11" db="EMBL/GenBank/DDBJ databases">
        <title>Expanding the genomic diversity of Burkholderia species for the development of highly accurate diagnostics.</title>
        <authorList>
            <person name="Sahl J."/>
            <person name="Keim P."/>
            <person name="Wagner D."/>
        </authorList>
    </citation>
    <scope>NUCLEOTIDE SEQUENCE [LARGE SCALE GENOMIC DNA]</scope>
    <source>
        <strain evidence="1 2">MSMB793WGS</strain>
    </source>
</reference>